<dbReference type="AlphaFoldDB" id="A0A1F6G657"/>
<dbReference type="Proteomes" id="UP000178449">
    <property type="component" value="Unassembled WGS sequence"/>
</dbReference>
<gene>
    <name evidence="1" type="ORF">A2527_11850</name>
</gene>
<proteinExistence type="predicted"/>
<comment type="caution">
    <text evidence="1">The sequence shown here is derived from an EMBL/GenBank/DDBJ whole genome shotgun (WGS) entry which is preliminary data.</text>
</comment>
<accession>A0A1F6G657</accession>
<evidence type="ECO:0000313" key="2">
    <source>
        <dbReference type="Proteomes" id="UP000178449"/>
    </source>
</evidence>
<reference evidence="1 2" key="1">
    <citation type="journal article" date="2016" name="Nat. Commun.">
        <title>Thousands of microbial genomes shed light on interconnected biogeochemical processes in an aquifer system.</title>
        <authorList>
            <person name="Anantharaman K."/>
            <person name="Brown C.T."/>
            <person name="Hug L.A."/>
            <person name="Sharon I."/>
            <person name="Castelle C.J."/>
            <person name="Probst A.J."/>
            <person name="Thomas B.C."/>
            <person name="Singh A."/>
            <person name="Wilkins M.J."/>
            <person name="Karaoz U."/>
            <person name="Brodie E.L."/>
            <person name="Williams K.H."/>
            <person name="Hubbard S.S."/>
            <person name="Banfield J.F."/>
        </authorList>
    </citation>
    <scope>NUCLEOTIDE SEQUENCE [LARGE SCALE GENOMIC DNA]</scope>
</reference>
<organism evidence="1 2">
    <name type="scientific">Candidatus Lambdaproteobacteria bacterium RIFOXYD2_FULL_50_16</name>
    <dbReference type="NCBI Taxonomy" id="1817772"/>
    <lineage>
        <taxon>Bacteria</taxon>
        <taxon>Pseudomonadati</taxon>
        <taxon>Pseudomonadota</taxon>
        <taxon>Candidatus Lambdaproteobacteria</taxon>
    </lineage>
</organism>
<protein>
    <submittedName>
        <fullName evidence="1">Uncharacterized protein</fullName>
    </submittedName>
</protein>
<name>A0A1F6G657_9PROT</name>
<dbReference type="STRING" id="1817772.A2527_11850"/>
<sequence length="256" mass="28351">MKIIYPNHAENQGQPAETIFGYPVVSLFNPHKLEVWKALATGASVTLDFNVVGPSEAFALFGVEADQLELYIFSDAARSQLHHQETLTTQKTDEFGSYQADAVWAEYPTLPVAYGRLVLSTLTQTTPSIGILVAGPLHSFPNPTWGFEEEWADNSIVKKLRVGAKYTKNKARAKRYSGGLEFFHASGGKERFEALKRFRGHLGADPFALKVIEGLKDSGGNSLDQKYLVWASFSSFKAVMGKRSHSTVNLSIEEYL</sequence>
<dbReference type="EMBL" id="MFNE01000047">
    <property type="protein sequence ID" value="OGG93594.1"/>
    <property type="molecule type" value="Genomic_DNA"/>
</dbReference>
<evidence type="ECO:0000313" key="1">
    <source>
        <dbReference type="EMBL" id="OGG93594.1"/>
    </source>
</evidence>